<comment type="caution">
    <text evidence="2">The sequence shown here is derived from an EMBL/GenBank/DDBJ whole genome shotgun (WGS) entry which is preliminary data.</text>
</comment>
<dbReference type="AlphaFoldDB" id="A0A9D4YPM8"/>
<keyword evidence="3" id="KW-1185">Reference proteome</keyword>
<evidence type="ECO:0000313" key="3">
    <source>
        <dbReference type="Proteomes" id="UP000821837"/>
    </source>
</evidence>
<accession>A0A9D4YPM8</accession>
<dbReference type="Proteomes" id="UP000821837">
    <property type="component" value="Chromosome 1"/>
</dbReference>
<evidence type="ECO:0000313" key="2">
    <source>
        <dbReference type="EMBL" id="KAH7983445.1"/>
    </source>
</evidence>
<dbReference type="EMBL" id="JABSTV010001245">
    <property type="protein sequence ID" value="KAH7983445.1"/>
    <property type="molecule type" value="Genomic_DNA"/>
</dbReference>
<reference evidence="2" key="2">
    <citation type="submission" date="2021-09" db="EMBL/GenBank/DDBJ databases">
        <authorList>
            <person name="Jia N."/>
            <person name="Wang J."/>
            <person name="Shi W."/>
            <person name="Du L."/>
            <person name="Sun Y."/>
            <person name="Zhan W."/>
            <person name="Jiang J."/>
            <person name="Wang Q."/>
            <person name="Zhang B."/>
            <person name="Ji P."/>
            <person name="Sakyi L.B."/>
            <person name="Cui X."/>
            <person name="Yuan T."/>
            <person name="Jiang B."/>
            <person name="Yang W."/>
            <person name="Lam T.T.-Y."/>
            <person name="Chang Q."/>
            <person name="Ding S."/>
            <person name="Wang X."/>
            <person name="Zhu J."/>
            <person name="Ruan X."/>
            <person name="Zhao L."/>
            <person name="Wei J."/>
            <person name="Que T."/>
            <person name="Du C."/>
            <person name="Cheng J."/>
            <person name="Dai P."/>
            <person name="Han X."/>
            <person name="Huang E."/>
            <person name="Gao Y."/>
            <person name="Liu J."/>
            <person name="Shao H."/>
            <person name="Ye R."/>
            <person name="Li L."/>
            <person name="Wei W."/>
            <person name="Wang X."/>
            <person name="Wang C."/>
            <person name="Huo Q."/>
            <person name="Li W."/>
            <person name="Guo W."/>
            <person name="Chen H."/>
            <person name="Chen S."/>
            <person name="Zhou L."/>
            <person name="Zhou L."/>
            <person name="Ni X."/>
            <person name="Tian J."/>
            <person name="Zhou Y."/>
            <person name="Sheng Y."/>
            <person name="Liu T."/>
            <person name="Pan Y."/>
            <person name="Xia L."/>
            <person name="Li J."/>
            <person name="Zhao F."/>
            <person name="Cao W."/>
        </authorList>
    </citation>
    <scope>NUCLEOTIDE SEQUENCE</scope>
    <source>
        <strain evidence="2">Rsan-2018</strain>
        <tissue evidence="2">Larvae</tissue>
    </source>
</reference>
<feature type="compositionally biased region" description="Gly residues" evidence="1">
    <location>
        <begin position="94"/>
        <end position="104"/>
    </location>
</feature>
<organism evidence="2 3">
    <name type="scientific">Rhipicephalus sanguineus</name>
    <name type="common">Brown dog tick</name>
    <name type="synonym">Ixodes sanguineus</name>
    <dbReference type="NCBI Taxonomy" id="34632"/>
    <lineage>
        <taxon>Eukaryota</taxon>
        <taxon>Metazoa</taxon>
        <taxon>Ecdysozoa</taxon>
        <taxon>Arthropoda</taxon>
        <taxon>Chelicerata</taxon>
        <taxon>Arachnida</taxon>
        <taxon>Acari</taxon>
        <taxon>Parasitiformes</taxon>
        <taxon>Ixodida</taxon>
        <taxon>Ixodoidea</taxon>
        <taxon>Ixodidae</taxon>
        <taxon>Rhipicephalinae</taxon>
        <taxon>Rhipicephalus</taxon>
        <taxon>Rhipicephalus</taxon>
    </lineage>
</organism>
<protein>
    <submittedName>
        <fullName evidence="2">Uncharacterized protein</fullName>
    </submittedName>
</protein>
<evidence type="ECO:0000256" key="1">
    <source>
        <dbReference type="SAM" id="MobiDB-lite"/>
    </source>
</evidence>
<feature type="compositionally biased region" description="Basic and acidic residues" evidence="1">
    <location>
        <begin position="61"/>
        <end position="85"/>
    </location>
</feature>
<reference evidence="2" key="1">
    <citation type="journal article" date="2020" name="Cell">
        <title>Large-Scale Comparative Analyses of Tick Genomes Elucidate Their Genetic Diversity and Vector Capacities.</title>
        <authorList>
            <consortium name="Tick Genome and Microbiome Consortium (TIGMIC)"/>
            <person name="Jia N."/>
            <person name="Wang J."/>
            <person name="Shi W."/>
            <person name="Du L."/>
            <person name="Sun Y."/>
            <person name="Zhan W."/>
            <person name="Jiang J.F."/>
            <person name="Wang Q."/>
            <person name="Zhang B."/>
            <person name="Ji P."/>
            <person name="Bell-Sakyi L."/>
            <person name="Cui X.M."/>
            <person name="Yuan T.T."/>
            <person name="Jiang B.G."/>
            <person name="Yang W.F."/>
            <person name="Lam T.T."/>
            <person name="Chang Q.C."/>
            <person name="Ding S.J."/>
            <person name="Wang X.J."/>
            <person name="Zhu J.G."/>
            <person name="Ruan X.D."/>
            <person name="Zhao L."/>
            <person name="Wei J.T."/>
            <person name="Ye R.Z."/>
            <person name="Que T.C."/>
            <person name="Du C.H."/>
            <person name="Zhou Y.H."/>
            <person name="Cheng J.X."/>
            <person name="Dai P.F."/>
            <person name="Guo W.B."/>
            <person name="Han X.H."/>
            <person name="Huang E.J."/>
            <person name="Li L.F."/>
            <person name="Wei W."/>
            <person name="Gao Y.C."/>
            <person name="Liu J.Z."/>
            <person name="Shao H.Z."/>
            <person name="Wang X."/>
            <person name="Wang C.C."/>
            <person name="Yang T.C."/>
            <person name="Huo Q.B."/>
            <person name="Li W."/>
            <person name="Chen H.Y."/>
            <person name="Chen S.E."/>
            <person name="Zhou L.G."/>
            <person name="Ni X.B."/>
            <person name="Tian J.H."/>
            <person name="Sheng Y."/>
            <person name="Liu T."/>
            <person name="Pan Y.S."/>
            <person name="Xia L.Y."/>
            <person name="Li J."/>
            <person name="Zhao F."/>
            <person name="Cao W.C."/>
        </authorList>
    </citation>
    <scope>NUCLEOTIDE SEQUENCE</scope>
    <source>
        <strain evidence="2">Rsan-2018</strain>
    </source>
</reference>
<gene>
    <name evidence="2" type="ORF">HPB52_012087</name>
</gene>
<sequence>MQCSSCYQRPFERKAPGQHGSSYDLPQRVENGTASDNWFPWPSRGRQAHALPYLQKTGEAAARRESAGRNERRRERGGGAGEHRGGYVPAVPGLVGGFARRGGT</sequence>
<feature type="region of interest" description="Disordered" evidence="1">
    <location>
        <begin position="1"/>
        <end position="104"/>
    </location>
</feature>
<name>A0A9D4YPM8_RHISA</name>
<proteinExistence type="predicted"/>